<name>A0A841EXZ7_9BACT</name>
<accession>A0A841EXZ7</accession>
<keyword evidence="4 6" id="KW-1133">Transmembrane helix</keyword>
<feature type="signal peptide" evidence="7">
    <location>
        <begin position="1"/>
        <end position="26"/>
    </location>
</feature>
<evidence type="ECO:0000256" key="6">
    <source>
        <dbReference type="SAM" id="Phobius"/>
    </source>
</evidence>
<sequence>MNRFFLQAGALLAGLSVALGAFGAHAFKVALEATNRTDTFETAARYQMYGALSLIFVGILSEKIPHKFLNWSGYLLLVGTLIFAGSLYLICATGVTMWGAVAPIGGTALIAAWIFFFLGVTKK</sequence>
<dbReference type="Proteomes" id="UP000524404">
    <property type="component" value="Unassembled WGS sequence"/>
</dbReference>
<reference evidence="8 9" key="1">
    <citation type="submission" date="2020-08" db="EMBL/GenBank/DDBJ databases">
        <title>Functional genomics of gut bacteria from endangered species of beetles.</title>
        <authorList>
            <person name="Carlos-Shanley C."/>
        </authorList>
    </citation>
    <scope>NUCLEOTIDE SEQUENCE [LARGE SCALE GENOMIC DNA]</scope>
    <source>
        <strain evidence="8 9">S00070</strain>
    </source>
</reference>
<protein>
    <submittedName>
        <fullName evidence="8">Uncharacterized membrane protein YgdD (TMEM256/DUF423 family)</fullName>
    </submittedName>
</protein>
<evidence type="ECO:0000256" key="1">
    <source>
        <dbReference type="ARBA" id="ARBA00004141"/>
    </source>
</evidence>
<dbReference type="GO" id="GO:0005886">
    <property type="term" value="C:plasma membrane"/>
    <property type="evidence" value="ECO:0007669"/>
    <property type="project" value="TreeGrafter"/>
</dbReference>
<keyword evidence="3 6" id="KW-0812">Transmembrane</keyword>
<evidence type="ECO:0000313" key="8">
    <source>
        <dbReference type="EMBL" id="MBB6005190.1"/>
    </source>
</evidence>
<evidence type="ECO:0000256" key="2">
    <source>
        <dbReference type="ARBA" id="ARBA00009694"/>
    </source>
</evidence>
<gene>
    <name evidence="8" type="ORF">HNP25_003862</name>
</gene>
<dbReference type="InterPro" id="IPR006696">
    <property type="entry name" value="DUF423"/>
</dbReference>
<dbReference type="RefSeq" id="WP_184136784.1">
    <property type="nucleotide sequence ID" value="NZ_JACHKT010000037.1"/>
</dbReference>
<comment type="similarity">
    <text evidence="2">Belongs to the UPF0382 family.</text>
</comment>
<comment type="caution">
    <text evidence="8">The sequence shown here is derived from an EMBL/GenBank/DDBJ whole genome shotgun (WGS) entry which is preliminary data.</text>
</comment>
<dbReference type="AlphaFoldDB" id="A0A841EXZ7"/>
<evidence type="ECO:0000256" key="5">
    <source>
        <dbReference type="ARBA" id="ARBA00023136"/>
    </source>
</evidence>
<evidence type="ECO:0000256" key="7">
    <source>
        <dbReference type="SAM" id="SignalP"/>
    </source>
</evidence>
<evidence type="ECO:0000256" key="3">
    <source>
        <dbReference type="ARBA" id="ARBA00022692"/>
    </source>
</evidence>
<feature type="transmembrane region" description="Helical" evidence="6">
    <location>
        <begin position="73"/>
        <end position="95"/>
    </location>
</feature>
<keyword evidence="5 6" id="KW-0472">Membrane</keyword>
<dbReference type="PANTHER" id="PTHR43461:SF1">
    <property type="entry name" value="TRANSMEMBRANE PROTEIN 256"/>
    <property type="match status" value="1"/>
</dbReference>
<dbReference type="PANTHER" id="PTHR43461">
    <property type="entry name" value="TRANSMEMBRANE PROTEIN 256"/>
    <property type="match status" value="1"/>
</dbReference>
<keyword evidence="7" id="KW-0732">Signal</keyword>
<feature type="transmembrane region" description="Helical" evidence="6">
    <location>
        <begin position="44"/>
        <end position="61"/>
    </location>
</feature>
<evidence type="ECO:0000256" key="4">
    <source>
        <dbReference type="ARBA" id="ARBA00022989"/>
    </source>
</evidence>
<feature type="chain" id="PRO_5032333440" evidence="7">
    <location>
        <begin position="27"/>
        <end position="123"/>
    </location>
</feature>
<keyword evidence="9" id="KW-1185">Reference proteome</keyword>
<proteinExistence type="inferred from homology"/>
<feature type="transmembrane region" description="Helical" evidence="6">
    <location>
        <begin position="101"/>
        <end position="120"/>
    </location>
</feature>
<comment type="subcellular location">
    <subcellularLocation>
        <location evidence="1">Membrane</location>
        <topology evidence="1">Multi-pass membrane protein</topology>
    </subcellularLocation>
</comment>
<organism evidence="8 9">
    <name type="scientific">Arcicella rosea</name>
    <dbReference type="NCBI Taxonomy" id="502909"/>
    <lineage>
        <taxon>Bacteria</taxon>
        <taxon>Pseudomonadati</taxon>
        <taxon>Bacteroidota</taxon>
        <taxon>Cytophagia</taxon>
        <taxon>Cytophagales</taxon>
        <taxon>Flectobacillaceae</taxon>
        <taxon>Arcicella</taxon>
    </lineage>
</organism>
<evidence type="ECO:0000313" key="9">
    <source>
        <dbReference type="Proteomes" id="UP000524404"/>
    </source>
</evidence>
<dbReference type="Pfam" id="PF04241">
    <property type="entry name" value="DUF423"/>
    <property type="match status" value="1"/>
</dbReference>
<dbReference type="EMBL" id="JACHKT010000037">
    <property type="protein sequence ID" value="MBB6005190.1"/>
    <property type="molecule type" value="Genomic_DNA"/>
</dbReference>